<feature type="compositionally biased region" description="Basic and acidic residues" evidence="1">
    <location>
        <begin position="14"/>
        <end position="28"/>
    </location>
</feature>
<feature type="compositionally biased region" description="Polar residues" evidence="1">
    <location>
        <begin position="92"/>
        <end position="109"/>
    </location>
</feature>
<feature type="compositionally biased region" description="Basic and acidic residues" evidence="1">
    <location>
        <begin position="45"/>
        <end position="60"/>
    </location>
</feature>
<feature type="compositionally biased region" description="Low complexity" evidence="1">
    <location>
        <begin position="129"/>
        <end position="140"/>
    </location>
</feature>
<protein>
    <submittedName>
        <fullName evidence="2">Uncharacterized protein</fullName>
    </submittedName>
</protein>
<feature type="compositionally biased region" description="Basic residues" evidence="1">
    <location>
        <begin position="141"/>
        <end position="150"/>
    </location>
</feature>
<feature type="region of interest" description="Disordered" evidence="1">
    <location>
        <begin position="1"/>
        <end position="150"/>
    </location>
</feature>
<gene>
    <name evidence="2" type="ORF">SDC9_78023</name>
</gene>
<accession>A0A644YU10</accession>
<dbReference type="AlphaFoldDB" id="A0A644YU10"/>
<proteinExistence type="predicted"/>
<organism evidence="2">
    <name type="scientific">bioreactor metagenome</name>
    <dbReference type="NCBI Taxonomy" id="1076179"/>
    <lineage>
        <taxon>unclassified sequences</taxon>
        <taxon>metagenomes</taxon>
        <taxon>ecological metagenomes</taxon>
    </lineage>
</organism>
<reference evidence="2" key="1">
    <citation type="submission" date="2019-08" db="EMBL/GenBank/DDBJ databases">
        <authorList>
            <person name="Kucharzyk K."/>
            <person name="Murdoch R.W."/>
            <person name="Higgins S."/>
            <person name="Loffler F."/>
        </authorList>
    </citation>
    <scope>NUCLEOTIDE SEQUENCE</scope>
</reference>
<dbReference type="EMBL" id="VSSQ01006081">
    <property type="protein sequence ID" value="MPM31468.1"/>
    <property type="molecule type" value="Genomic_DNA"/>
</dbReference>
<sequence length="150" mass="16832">MPHIDPCRAAMSPARHEAAERTNRERAPRTPGCPGCSAAFAPRTAETRTRDRRRPPDQHRQAPRPWPARWTAPSPQALDPRQSHRPRRRYCPTTTHKPQPSSRLPSSQAPLVKPPYLDHPGNVGHTSMLGLSVSRGARSGASRRRKALRR</sequence>
<comment type="caution">
    <text evidence="2">The sequence shown here is derived from an EMBL/GenBank/DDBJ whole genome shotgun (WGS) entry which is preliminary data.</text>
</comment>
<evidence type="ECO:0000313" key="2">
    <source>
        <dbReference type="EMBL" id="MPM31468.1"/>
    </source>
</evidence>
<name>A0A644YU10_9ZZZZ</name>
<evidence type="ECO:0000256" key="1">
    <source>
        <dbReference type="SAM" id="MobiDB-lite"/>
    </source>
</evidence>